<evidence type="ECO:0000256" key="4">
    <source>
        <dbReference type="ARBA" id="ARBA00022679"/>
    </source>
</evidence>
<dbReference type="InterPro" id="IPR006076">
    <property type="entry name" value="FAD-dep_OxRdtase"/>
</dbReference>
<evidence type="ECO:0000256" key="9">
    <source>
        <dbReference type="ARBA" id="ARBA00023268"/>
    </source>
</evidence>
<dbReference type="InterPro" id="IPR017610">
    <property type="entry name" value="tRNA_S-uridine_synth_MnmC_C"/>
</dbReference>
<dbReference type="GO" id="GO:0002098">
    <property type="term" value="P:tRNA wobble uridine modification"/>
    <property type="evidence" value="ECO:0007669"/>
    <property type="project" value="TreeGrafter"/>
</dbReference>
<dbReference type="InterPro" id="IPR036188">
    <property type="entry name" value="FAD/NAD-bd_sf"/>
</dbReference>
<dbReference type="Pfam" id="PF01266">
    <property type="entry name" value="DAO"/>
    <property type="match status" value="1"/>
</dbReference>
<dbReference type="GO" id="GO:0032259">
    <property type="term" value="P:methylation"/>
    <property type="evidence" value="ECO:0007669"/>
    <property type="project" value="UniProtKB-KW"/>
</dbReference>
<keyword evidence="5" id="KW-0949">S-adenosyl-L-methionine</keyword>
<evidence type="ECO:0000313" key="11">
    <source>
        <dbReference type="EMBL" id="PWD82097.1"/>
    </source>
</evidence>
<keyword evidence="1" id="KW-0963">Cytoplasm</keyword>
<sequence>MTNQNNLWLDMPNLVLNADNYDHASLNADAIVVGAGIAGASAAYHLAETGMKVWVLDKAENPATAGSGNRQGMLYVKLSPHTPLENELALAGFQYTLQLLKQLTKKGLLEKGKDWDNCGLLQLSYASKRPEYQAMLAEQYPEIMQLVDSQTASELAGISLHSGGLLFPESGWVAPQALTKALLQHSNITFLPNQSVLDVQSVADDLDLPLWQVKTGAQTYQSKIVVLAMASEVCELKVCEHLPMISARGQTTSLKQENPLKMVVSGEGYIAPSIEQNGDCWTTFGATFERHGEVSAPTEREHRENITMLEQNSEKLAANLGLSAIMPKLPETLEGRVALRASAPGSLPIVGPIAQYDEFMARFASIRLDAKRIPDAKVPWEQGLYLSTAHGARGMITAPLAGKMLINMILPRKRIGENINGWRTIRLTEAMYRVLHPNRFYYQQLRSGKSPGEFG</sequence>
<dbReference type="PANTHER" id="PTHR13847">
    <property type="entry name" value="SARCOSINE DEHYDROGENASE-RELATED"/>
    <property type="match status" value="1"/>
</dbReference>
<accession>A0A2U2AHI1</accession>
<dbReference type="Gene3D" id="3.30.9.10">
    <property type="entry name" value="D-Amino Acid Oxidase, subunit A, domain 2"/>
    <property type="match status" value="1"/>
</dbReference>
<keyword evidence="6" id="KW-0819">tRNA processing</keyword>
<evidence type="ECO:0000256" key="3">
    <source>
        <dbReference type="ARBA" id="ARBA00022630"/>
    </source>
</evidence>
<keyword evidence="7" id="KW-0274">FAD</keyword>
<keyword evidence="8" id="KW-0560">Oxidoreductase</keyword>
<dbReference type="RefSeq" id="WP_109188695.1">
    <property type="nucleotide sequence ID" value="NZ_BMYA01000001.1"/>
</dbReference>
<organism evidence="11 12">
    <name type="scientific">Ignatzschineria ureiclastica</name>
    <dbReference type="NCBI Taxonomy" id="472582"/>
    <lineage>
        <taxon>Bacteria</taxon>
        <taxon>Pseudomonadati</taxon>
        <taxon>Pseudomonadota</taxon>
        <taxon>Gammaproteobacteria</taxon>
        <taxon>Cardiobacteriales</taxon>
        <taxon>Ignatzschineriaceae</taxon>
        <taxon>Ignatzschineria</taxon>
    </lineage>
</organism>
<dbReference type="Gene3D" id="3.50.50.60">
    <property type="entry name" value="FAD/NAD(P)-binding domain"/>
    <property type="match status" value="1"/>
</dbReference>
<reference evidence="12" key="1">
    <citation type="submission" date="2018-05" db="EMBL/GenBank/DDBJ databases">
        <title>Ignatzschineria dubaiensis sp. nov., isolated from necrotic foot tissues of dromedaries (Camelus dromedarius) and associated maggots in Dubai, United Arab Emirates.</title>
        <authorList>
            <person name="Tsang C.C."/>
            <person name="Tang J.Y.M."/>
            <person name="Fong J.Y.H."/>
            <person name="Kinne J."/>
            <person name="Lee H.H."/>
            <person name="Joseph M."/>
            <person name="Jose S."/>
            <person name="Schuster R.K."/>
            <person name="Tang Y."/>
            <person name="Sivakumar S."/>
            <person name="Chen J.H.K."/>
            <person name="Teng J.L.L."/>
            <person name="Lau S.K.P."/>
            <person name="Wernery U."/>
            <person name="Woo P.C.Y."/>
        </authorList>
    </citation>
    <scope>NUCLEOTIDE SEQUENCE [LARGE SCALE GENOMIC DNA]</scope>
    <source>
        <strain evidence="12">KCTC 22644</strain>
    </source>
</reference>
<comment type="caution">
    <text evidence="11">The sequence shown here is derived from an EMBL/GenBank/DDBJ whole genome shotgun (WGS) entry which is preliminary data.</text>
</comment>
<dbReference type="EMBL" id="QEWQ01000001">
    <property type="protein sequence ID" value="PWD82097.1"/>
    <property type="molecule type" value="Genomic_DNA"/>
</dbReference>
<gene>
    <name evidence="11" type="ORF">DC083_02645</name>
</gene>
<feature type="domain" description="FAD dependent oxidoreductase" evidence="10">
    <location>
        <begin position="29"/>
        <end position="407"/>
    </location>
</feature>
<keyword evidence="2" id="KW-0489">Methyltransferase</keyword>
<dbReference type="GO" id="GO:0005737">
    <property type="term" value="C:cytoplasm"/>
    <property type="evidence" value="ECO:0007669"/>
    <property type="project" value="TreeGrafter"/>
</dbReference>
<keyword evidence="12" id="KW-1185">Reference proteome</keyword>
<evidence type="ECO:0000259" key="10">
    <source>
        <dbReference type="Pfam" id="PF01266"/>
    </source>
</evidence>
<evidence type="ECO:0000313" key="12">
    <source>
        <dbReference type="Proteomes" id="UP000245020"/>
    </source>
</evidence>
<dbReference type="OrthoDB" id="9786494at2"/>
<dbReference type="PANTHER" id="PTHR13847:SF283">
    <property type="entry name" value="TRNA 5-METHYLAMINOMETHYL-2-THIOURIDINE BIOSYNTHESIS BIFUNCTIONAL PROTEIN MNMC"/>
    <property type="match status" value="1"/>
</dbReference>
<evidence type="ECO:0000256" key="7">
    <source>
        <dbReference type="ARBA" id="ARBA00022827"/>
    </source>
</evidence>
<proteinExistence type="predicted"/>
<protein>
    <recommendedName>
        <fullName evidence="10">FAD dependent oxidoreductase domain-containing protein</fullName>
    </recommendedName>
</protein>
<dbReference type="NCBIfam" id="TIGR03197">
    <property type="entry name" value="MnmC_Cterm"/>
    <property type="match status" value="1"/>
</dbReference>
<keyword evidence="4" id="KW-0808">Transferase</keyword>
<evidence type="ECO:0000256" key="5">
    <source>
        <dbReference type="ARBA" id="ARBA00022691"/>
    </source>
</evidence>
<evidence type="ECO:0000256" key="2">
    <source>
        <dbReference type="ARBA" id="ARBA00022603"/>
    </source>
</evidence>
<evidence type="ECO:0000256" key="6">
    <source>
        <dbReference type="ARBA" id="ARBA00022694"/>
    </source>
</evidence>
<dbReference type="GO" id="GO:0016645">
    <property type="term" value="F:oxidoreductase activity, acting on the CH-NH group of donors"/>
    <property type="evidence" value="ECO:0007669"/>
    <property type="project" value="InterPro"/>
</dbReference>
<dbReference type="Proteomes" id="UP000245020">
    <property type="component" value="Unassembled WGS sequence"/>
</dbReference>
<dbReference type="AlphaFoldDB" id="A0A2U2AHI1"/>
<evidence type="ECO:0000256" key="1">
    <source>
        <dbReference type="ARBA" id="ARBA00022490"/>
    </source>
</evidence>
<name>A0A2U2AHI1_9GAMM</name>
<evidence type="ECO:0000256" key="8">
    <source>
        <dbReference type="ARBA" id="ARBA00023002"/>
    </source>
</evidence>
<keyword evidence="9" id="KW-0511">Multifunctional enzyme</keyword>
<dbReference type="SUPFAM" id="SSF51905">
    <property type="entry name" value="FAD/NAD(P)-binding domain"/>
    <property type="match status" value="1"/>
</dbReference>
<dbReference type="GO" id="GO:0004808">
    <property type="term" value="F:tRNA (5-methylaminomethyl-2-thiouridylate)(34)-methyltransferase activity"/>
    <property type="evidence" value="ECO:0007669"/>
    <property type="project" value="TreeGrafter"/>
</dbReference>
<keyword evidence="3" id="KW-0285">Flavoprotein</keyword>